<keyword evidence="11" id="KW-0808">Transferase</keyword>
<dbReference type="InterPro" id="IPR045107">
    <property type="entry name" value="SAC3/GANP/THP3"/>
</dbReference>
<feature type="region of interest" description="Disordered" evidence="26">
    <location>
        <begin position="2265"/>
        <end position="2287"/>
    </location>
</feature>
<evidence type="ECO:0000256" key="23">
    <source>
        <dbReference type="ARBA" id="ARBA00055631"/>
    </source>
</evidence>
<feature type="region of interest" description="Disordered" evidence="26">
    <location>
        <begin position="778"/>
        <end position="833"/>
    </location>
</feature>
<feature type="region of interest" description="Disordered" evidence="26">
    <location>
        <begin position="233"/>
        <end position="261"/>
    </location>
</feature>
<dbReference type="EMBL" id="WNYA01000008">
    <property type="protein sequence ID" value="KAG8559361.1"/>
    <property type="molecule type" value="Genomic_DNA"/>
</dbReference>
<keyword evidence="14" id="KW-0653">Protein transport</keyword>
<dbReference type="GO" id="GO:0070390">
    <property type="term" value="C:transcription export complex 2"/>
    <property type="evidence" value="ECO:0007669"/>
    <property type="project" value="TreeGrafter"/>
</dbReference>
<keyword evidence="12" id="KW-0509">mRNA transport</keyword>
<feature type="region of interest" description="Disordered" evidence="26">
    <location>
        <begin position="518"/>
        <end position="678"/>
    </location>
</feature>
<evidence type="ECO:0000256" key="10">
    <source>
        <dbReference type="ARBA" id="ARBA00022553"/>
    </source>
</evidence>
<keyword evidence="13" id="KW-0391">Immunity</keyword>
<keyword evidence="20" id="KW-0012">Acyltransferase</keyword>
<dbReference type="EMBL" id="WNYA01000008">
    <property type="protein sequence ID" value="KAG8559363.1"/>
    <property type="molecule type" value="Genomic_DNA"/>
</dbReference>
<feature type="compositionally biased region" description="Polar residues" evidence="26">
    <location>
        <begin position="280"/>
        <end position="346"/>
    </location>
</feature>
<feature type="region of interest" description="Disordered" evidence="26">
    <location>
        <begin position="699"/>
        <end position="727"/>
    </location>
</feature>
<feature type="compositionally biased region" description="Low complexity" evidence="26">
    <location>
        <begin position="347"/>
        <end position="366"/>
    </location>
</feature>
<feature type="region of interest" description="Disordered" evidence="26">
    <location>
        <begin position="1416"/>
        <end position="1446"/>
    </location>
</feature>
<feature type="region of interest" description="Disordered" evidence="26">
    <location>
        <begin position="1"/>
        <end position="20"/>
    </location>
</feature>
<feature type="compositionally biased region" description="Low complexity" evidence="26">
    <location>
        <begin position="816"/>
        <end position="826"/>
    </location>
</feature>
<keyword evidence="7" id="KW-0158">Chromosome</keyword>
<dbReference type="InterPro" id="IPR012677">
    <property type="entry name" value="Nucleotide-bd_a/b_plait_sf"/>
</dbReference>
<evidence type="ECO:0000256" key="24">
    <source>
        <dbReference type="ARBA" id="ARBA00069544"/>
    </source>
</evidence>
<evidence type="ECO:0000256" key="19">
    <source>
        <dbReference type="ARBA" id="ARBA00023242"/>
    </source>
</evidence>
<evidence type="ECO:0000259" key="28">
    <source>
        <dbReference type="Pfam" id="PF03399"/>
    </source>
</evidence>
<keyword evidence="19" id="KW-0539">Nucleus</keyword>
<dbReference type="InterPro" id="IPR005062">
    <property type="entry name" value="SAC3/GANP/THP3_conserved"/>
</dbReference>
<feature type="compositionally biased region" description="Basic residues" evidence="26">
    <location>
        <begin position="907"/>
        <end position="917"/>
    </location>
</feature>
<evidence type="ECO:0000313" key="31">
    <source>
        <dbReference type="EMBL" id="KAG8559360.1"/>
    </source>
</evidence>
<dbReference type="Pfam" id="PF03399">
    <property type="entry name" value="SAC3_GANP"/>
    <property type="match status" value="1"/>
</dbReference>
<feature type="compositionally biased region" description="Basic and acidic residues" evidence="26">
    <location>
        <begin position="631"/>
        <end position="669"/>
    </location>
</feature>
<dbReference type="PANTHER" id="PTHR12436:SF3">
    <property type="entry name" value="GERMINAL-CENTER ASSOCIATED NUCLEAR PROTEIN"/>
    <property type="match status" value="1"/>
</dbReference>
<feature type="domain" description="Germinal-centre associated nuclear protein MCM3AP" evidence="30">
    <location>
        <begin position="1635"/>
        <end position="2319"/>
    </location>
</feature>
<dbReference type="InterPro" id="IPR031910">
    <property type="entry name" value="GANP_CID_dom"/>
</dbReference>
<dbReference type="GO" id="GO:0005654">
    <property type="term" value="C:nucleoplasm"/>
    <property type="evidence" value="ECO:0007669"/>
    <property type="project" value="UniProtKB-SubCell"/>
</dbReference>
<feature type="compositionally biased region" description="Low complexity" evidence="26">
    <location>
        <begin position="540"/>
        <end position="552"/>
    </location>
</feature>
<feature type="compositionally biased region" description="Basic and acidic residues" evidence="26">
    <location>
        <begin position="604"/>
        <end position="613"/>
    </location>
</feature>
<evidence type="ECO:0000259" key="27">
    <source>
        <dbReference type="Pfam" id="PF00076"/>
    </source>
</evidence>
<dbReference type="InterPro" id="IPR035979">
    <property type="entry name" value="RBD_domain_sf"/>
</dbReference>
<name>A0AAV7AEY9_ENGPU</name>
<evidence type="ECO:0000256" key="21">
    <source>
        <dbReference type="ARBA" id="ARBA00038443"/>
    </source>
</evidence>
<feature type="region of interest" description="Disordered" evidence="26">
    <location>
        <begin position="457"/>
        <end position="477"/>
    </location>
</feature>
<dbReference type="Gene3D" id="3.30.70.330">
    <property type="match status" value="1"/>
</dbReference>
<dbReference type="Gene3D" id="6.10.250.1340">
    <property type="match status" value="1"/>
</dbReference>
<protein>
    <recommendedName>
        <fullName evidence="24">Germinal-center associated nuclear protein</fullName>
        <ecNumber evidence="5">2.3.1.48</ecNumber>
    </recommendedName>
</protein>
<keyword evidence="9" id="KW-0963">Cytoplasm</keyword>
<keyword evidence="32" id="KW-1185">Reference proteome</keyword>
<dbReference type="Proteomes" id="UP000824782">
    <property type="component" value="Unassembled WGS sequence"/>
</dbReference>
<sequence>MNNNNLFGGQPTSSSSTQNQNTFMFGQTTLFGQNAPTQSAPTFGQQSVGQSAPMFGQLGNNQSVFGQNTSSQASIFAQTNSAQTASAFGQASGGPSVPTFGQSSSGLTAPVFGQAASGQSGSMFGQATAVQPNSVFGQSASVQPAPAFGQTTSAQSAPTFGQTGSSVFGLATSGQSTPLFGQSSPGQSTPSFGQSSGKAAPAFGQSTSVFGQAVSGPSVPTFGQASSGLSAPAFGQTTTGQSGFTFGQSSSQPANPFAQQSLSQTSSVFGLATTGQSSSLFGQTTNNQSAPAFGQTSTGQTAPTFGHGSTSKSSIFGQTATNKPSSPFAQVSTNQSTSLFTQGNPNQSGSFFTQPTTSQSSTPFGSNASVFGQATSGTSSGSKQSEDGTNQTSQFGEQSSSNRFMFGQASSNQAPLFGQNFGQTGSGQIGQDGKSQISGFGQVNSGQSKIFGQSSGFQTAFNKPESEFGQTQTAQTSAPFGIAQINKGEATEKTSVFGQPSNISTGEAGNVFGVTTQVNTSSSDSKFPTSMTSSPFAQVSSSSEHSFKPPSHTTFKPILTGKADEMSTSSFSSSTKSKSKDQPTFGNSMTSTSSGNVNFFSLSSDKKSKDETVPGRPSFASANSSFTSFSEDPRRDEGLKGLKRKEERERSPLRSDIEPSSDVHGEHPPVKRSGRLNRDLRGGANLYVRSLYDVVKSQIKHPHSKNVKKDEESPPQPKVTDTDTQPTNQLFSRNITLTVPNSTESVKSTLSSQVTFGKSQLGASNQTSSNKVVSFVAPNQQGTGRDPSSGGPTELVSGRIRPLLEERELPREIEGASSRTSASSSTEHPGSISPSELTAFCIKDLPNNLNKKAILHEHFKKYGKIQRINCRTAQKIAYVNFFNHNAAAAAKKSVKKLSNDAVAFWQRKKTSPTKKKGAQAQERDERPNEQESVSTASPVRTSLLRGMKGSPLKKTLQFSIDNTETSASSSDTMLPLPPSLLHLVGTVAETSEEKYRLLDQRDKILRQARVKRTGLDQAKVFVGTCPDMCPEKERYMRDTRNQLSIYEFLPGTDKLDHAAAIKEYSRSSADQEEPLPHELRPVPVLCMTMDYLVTYIMDQGEENYRDWYDFVWNRTRGIRKDITQQHLCDPLTVSLMEKCMRFHIHCAYQLCEEPLSTFDPKINNENLTKCLQSLKEMYQDLKNRGETCPCEPEFRGYSVLLNLNKGDILREVAQFPESVRNSKEVGFAIQVFAALNSTNYIRFFRLVRSASYLNSCILHCYFPQIRRDALRVINVAYTISYQRPTLFPLENIVRLLFFQDAEEATDFLTAYGLSVSDGFVELNRTLFGEPEVPLQPKRCSYITLKRQGSVGEVVNGAPLPQFSMHIPACSFDSQNKYTGSSSIYEQEPRILPEPTAAEKLTPDEGSVKRTIVVLPDDKEPSSVPPQAVFQPIMPPEPPPSPPKPKFSEEDVAAVLDDIVEEAVQQLSAPVIQSVTEYITSTLRVSSIVADQLLAEVVMNLSRTYAEEEIKAEAERVQEEKRRKAEEARRIQERERLLSLESRSQCDNLLNEVITECIHLISKEELQKAIQLDHKDRIFRCSQNVCDQQVRCFVDDEIFQVAKETLHEMQCCSKYIQRWREVLAARKKLRRQMRSFPAAPGSVGRDGQLKALVPSATHDVQNLSKGIVDLGHAGKLSISFTRCQQVREQIFHQMKVQHYLQELLCDAAWVPLELPSLIVKHVPNWKQCIFWKVVLALPEIIDPDDPTSALSEWLKAKFSWAGARPEGEQTQQIQTLALYSTLESQDGCPVRVNVCVKAVHGPLTQNELEQVELQNQLLGTSGIVLLLPAQPDTEMDQIEALLQIKQLLQAKPFRPPPTLAVLVPSSYTDAETVVEKELNISDLVSCGLISNYKVFSIPDGVNDMNGTNVVSSAVQFLLSHCPRSLELRSLPFRQYIEDGVCSAFSNAFYQDKMERNKVGLPSQEPAAIIDLYNDTITFLAEVISSEQLTELSWPVTEFTSSGGSSLMPPTNWNSPGHLAWLKKAVLSFQLPQMDKPPEGAPWDPVCSMIMGYVSQIARSPSGLPLLFSEVQLLLGRIKKNWFARKGAAGFTPSTQDIPWDEIISLCINHKLRAWDYPTTSDSKDAQEDLNVYFFEEDLKHFAYPDTWERARLSTHQSALVTSNSPQGRTRFLSKSLSPRSVFVPSESLTQKVSSPELLDLKSLPSKLNRSILAQKEEDERFNEKLQQLLGEEPLDASLCLPLYLPIPSLADSLESSIIVPALQKPPKSSAVYSPAKPDHPMRPPSLRPSVKDRIKELSMNLRRNQQEDLAFSLHLSTLLDMAKINGGSSSPKL</sequence>
<feature type="compositionally biased region" description="Polar residues" evidence="26">
    <location>
        <begin position="1"/>
        <end position="11"/>
    </location>
</feature>
<comment type="similarity">
    <text evidence="21">Belongs to the SAC3 family.</text>
</comment>
<evidence type="ECO:0000256" key="5">
    <source>
        <dbReference type="ARBA" id="ARBA00013184"/>
    </source>
</evidence>
<dbReference type="GO" id="GO:0005643">
    <property type="term" value="C:nuclear pore"/>
    <property type="evidence" value="ECO:0007669"/>
    <property type="project" value="UniProtKB-SubCell"/>
</dbReference>
<dbReference type="GO" id="GO:0005737">
    <property type="term" value="C:cytoplasm"/>
    <property type="evidence" value="ECO:0007669"/>
    <property type="project" value="UniProtKB-SubCell"/>
</dbReference>
<dbReference type="EMBL" id="WNYA01000008">
    <property type="protein sequence ID" value="KAG8559360.1"/>
    <property type="molecule type" value="Genomic_DNA"/>
</dbReference>
<evidence type="ECO:0000256" key="11">
    <source>
        <dbReference type="ARBA" id="ARBA00022679"/>
    </source>
</evidence>
<evidence type="ECO:0000256" key="13">
    <source>
        <dbReference type="ARBA" id="ARBA00022859"/>
    </source>
</evidence>
<evidence type="ECO:0000256" key="1">
    <source>
        <dbReference type="ARBA" id="ARBA00004286"/>
    </source>
</evidence>
<evidence type="ECO:0000256" key="14">
    <source>
        <dbReference type="ARBA" id="ARBA00022927"/>
    </source>
</evidence>
<feature type="compositionally biased region" description="Low complexity" evidence="26">
    <location>
        <begin position="618"/>
        <end position="630"/>
    </location>
</feature>
<evidence type="ECO:0000256" key="17">
    <source>
        <dbReference type="ARBA" id="ARBA00023054"/>
    </source>
</evidence>
<feature type="compositionally biased region" description="Polar residues" evidence="26">
    <location>
        <begin position="582"/>
        <end position="602"/>
    </location>
</feature>
<feature type="region of interest" description="Disordered" evidence="26">
    <location>
        <begin position="280"/>
        <end position="398"/>
    </location>
</feature>
<evidence type="ECO:0000256" key="12">
    <source>
        <dbReference type="ARBA" id="ARBA00022816"/>
    </source>
</evidence>
<dbReference type="EC" id="2.3.1.48" evidence="5"/>
<evidence type="ECO:0000256" key="8">
    <source>
        <dbReference type="ARBA" id="ARBA00022481"/>
    </source>
</evidence>
<feature type="region of interest" description="Disordered" evidence="26">
    <location>
        <begin position="165"/>
        <end position="200"/>
    </location>
</feature>
<dbReference type="GO" id="GO:0002376">
    <property type="term" value="P:immune system process"/>
    <property type="evidence" value="ECO:0007669"/>
    <property type="project" value="UniProtKB-KW"/>
</dbReference>
<evidence type="ECO:0000259" key="29">
    <source>
        <dbReference type="Pfam" id="PF16766"/>
    </source>
</evidence>
<dbReference type="SUPFAM" id="SSF54928">
    <property type="entry name" value="RNA-binding domain, RBD"/>
    <property type="match status" value="1"/>
</dbReference>
<keyword evidence="8" id="KW-0488">Methylation</keyword>
<evidence type="ECO:0000256" key="9">
    <source>
        <dbReference type="ARBA" id="ARBA00022490"/>
    </source>
</evidence>
<dbReference type="Pfam" id="PF16766">
    <property type="entry name" value="CID_GANP"/>
    <property type="match status" value="1"/>
</dbReference>
<dbReference type="GO" id="GO:0005694">
    <property type="term" value="C:chromosome"/>
    <property type="evidence" value="ECO:0007669"/>
    <property type="project" value="UniProtKB-SubCell"/>
</dbReference>
<evidence type="ECO:0000256" key="16">
    <source>
        <dbReference type="ARBA" id="ARBA00023010"/>
    </source>
</evidence>
<feature type="compositionally biased region" description="Polar residues" evidence="26">
    <location>
        <begin position="468"/>
        <end position="477"/>
    </location>
</feature>
<accession>A0AAV7AEY9</accession>
<keyword evidence="15" id="KW-0007">Acetylation</keyword>
<feature type="compositionally biased region" description="Low complexity" evidence="26">
    <location>
        <begin position="567"/>
        <end position="576"/>
    </location>
</feature>
<evidence type="ECO:0000256" key="25">
    <source>
        <dbReference type="SAM" id="Coils"/>
    </source>
</evidence>
<evidence type="ECO:0000256" key="18">
    <source>
        <dbReference type="ARBA" id="ARBA00023132"/>
    </source>
</evidence>
<dbReference type="GO" id="GO:0015031">
    <property type="term" value="P:protein transport"/>
    <property type="evidence" value="ECO:0007669"/>
    <property type="project" value="UniProtKB-KW"/>
</dbReference>
<dbReference type="Pfam" id="PF16769">
    <property type="entry name" value="MCM3AP_GANP"/>
    <property type="match status" value="1"/>
</dbReference>
<dbReference type="Pfam" id="PF00076">
    <property type="entry name" value="RRM_1"/>
    <property type="match status" value="1"/>
</dbReference>
<feature type="compositionally biased region" description="Basic and acidic residues" evidence="26">
    <location>
        <begin position="802"/>
        <end position="814"/>
    </location>
</feature>
<feature type="region of interest" description="Disordered" evidence="26">
    <location>
        <begin position="413"/>
        <end position="442"/>
    </location>
</feature>
<dbReference type="GO" id="GO:0006406">
    <property type="term" value="P:mRNA export from nucleus"/>
    <property type="evidence" value="ECO:0007669"/>
    <property type="project" value="TreeGrafter"/>
</dbReference>
<keyword evidence="6" id="KW-0813">Transport</keyword>
<comment type="function">
    <text evidence="23">As a component of the TREX-2 complex, involved in the export of mRNAs to the cytoplasm through the nuclear pores. Through the acetylation of histones, affects the assembly of nucleosomes at immunoglobulin variable region genes and promotes the recruitment and positioning of transcription complex to favor DNA cytosine deaminase AICDA/AID targeting, hence promoting somatic hypermutations.</text>
</comment>
<keyword evidence="17 25" id="KW-0175">Coiled coil</keyword>
<dbReference type="Gene3D" id="1.25.40.990">
    <property type="match status" value="1"/>
</dbReference>
<dbReference type="InterPro" id="IPR031907">
    <property type="entry name" value="MCM3AP_GANP"/>
</dbReference>
<gene>
    <name evidence="31" type="ORF">GDO81_017310</name>
</gene>
<feature type="domain" description="Germinal-centre associated nuclear protein CID" evidence="29">
    <location>
        <begin position="1540"/>
        <end position="1605"/>
    </location>
</feature>
<dbReference type="PANTHER" id="PTHR12436">
    <property type="entry name" value="80 KDA MCM3-ASSOCIATED PROTEIN"/>
    <property type="match status" value="1"/>
</dbReference>
<evidence type="ECO:0000256" key="3">
    <source>
        <dbReference type="ARBA" id="ARBA00004567"/>
    </source>
</evidence>
<proteinExistence type="inferred from homology"/>
<feature type="compositionally biased region" description="Polar residues" evidence="26">
    <location>
        <begin position="518"/>
        <end position="539"/>
    </location>
</feature>
<evidence type="ECO:0000256" key="15">
    <source>
        <dbReference type="ARBA" id="ARBA00022990"/>
    </source>
</evidence>
<feature type="compositionally biased region" description="Polar residues" evidence="26">
    <location>
        <begin position="165"/>
        <end position="197"/>
    </location>
</feature>
<feature type="compositionally biased region" description="Pro residues" evidence="26">
    <location>
        <begin position="1432"/>
        <end position="1444"/>
    </location>
</feature>
<comment type="caution">
    <text evidence="31">The sequence shown here is derived from an EMBL/GenBank/DDBJ whole genome shotgun (WGS) entry which is preliminary data.</text>
</comment>
<feature type="compositionally biased region" description="Polar residues" evidence="26">
    <location>
        <begin position="433"/>
        <end position="442"/>
    </location>
</feature>
<evidence type="ECO:0000259" key="30">
    <source>
        <dbReference type="Pfam" id="PF16769"/>
    </source>
</evidence>
<feature type="region of interest" description="Disordered" evidence="26">
    <location>
        <begin position="907"/>
        <end position="938"/>
    </location>
</feature>
<feature type="compositionally biased region" description="Low complexity" evidence="26">
    <location>
        <begin position="234"/>
        <end position="252"/>
    </location>
</feature>
<feature type="coiled-coil region" evidence="25">
    <location>
        <begin position="1502"/>
        <end position="1536"/>
    </location>
</feature>
<feature type="compositionally biased region" description="Polar residues" evidence="26">
    <location>
        <begin position="367"/>
        <end position="398"/>
    </location>
</feature>
<evidence type="ECO:0000256" key="4">
    <source>
        <dbReference type="ARBA" id="ARBA00004642"/>
    </source>
</evidence>
<evidence type="ECO:0000256" key="2">
    <source>
        <dbReference type="ARBA" id="ARBA00004496"/>
    </source>
</evidence>
<evidence type="ECO:0000256" key="20">
    <source>
        <dbReference type="ARBA" id="ARBA00023315"/>
    </source>
</evidence>
<evidence type="ECO:0000256" key="22">
    <source>
        <dbReference type="ARBA" id="ARBA00048940"/>
    </source>
</evidence>
<reference evidence="31" key="1">
    <citation type="thesis" date="2020" institute="ProQuest LLC" country="789 East Eisenhower Parkway, Ann Arbor, MI, USA">
        <title>Comparative Genomics and Chromosome Evolution.</title>
        <authorList>
            <person name="Mudd A.B."/>
        </authorList>
    </citation>
    <scope>NUCLEOTIDE SEQUENCE</scope>
    <source>
        <strain evidence="31">237g6f4</strain>
        <tissue evidence="31">Blood</tissue>
    </source>
</reference>
<dbReference type="InterPro" id="IPR000504">
    <property type="entry name" value="RRM_dom"/>
</dbReference>
<comment type="catalytic activity">
    <reaction evidence="22">
        <text>L-lysyl-[histone] + acetyl-CoA = N(6)-acetyl-L-lysyl-[histone] + CoA + H(+)</text>
        <dbReference type="Rhea" id="RHEA:21992"/>
        <dbReference type="Rhea" id="RHEA-COMP:9845"/>
        <dbReference type="Rhea" id="RHEA-COMP:11338"/>
        <dbReference type="ChEBI" id="CHEBI:15378"/>
        <dbReference type="ChEBI" id="CHEBI:29969"/>
        <dbReference type="ChEBI" id="CHEBI:57287"/>
        <dbReference type="ChEBI" id="CHEBI:57288"/>
        <dbReference type="ChEBI" id="CHEBI:61930"/>
        <dbReference type="EC" id="2.3.1.48"/>
    </reaction>
    <physiologicalReaction direction="left-to-right" evidence="22">
        <dbReference type="Rhea" id="RHEA:21993"/>
    </physiologicalReaction>
</comment>
<dbReference type="GO" id="GO:0003723">
    <property type="term" value="F:RNA binding"/>
    <property type="evidence" value="ECO:0007669"/>
    <property type="project" value="InterPro"/>
</dbReference>
<dbReference type="FunFam" id="1.25.40.990:FF:000003">
    <property type="entry name" value="germinal-center associated nuclear protein isoform X2"/>
    <property type="match status" value="1"/>
</dbReference>
<keyword evidence="18" id="KW-0906">Nuclear pore complex</keyword>
<evidence type="ECO:0000256" key="7">
    <source>
        <dbReference type="ARBA" id="ARBA00022454"/>
    </source>
</evidence>
<dbReference type="EMBL" id="WNYA01000008">
    <property type="protein sequence ID" value="KAG8559362.1"/>
    <property type="molecule type" value="Genomic_DNA"/>
</dbReference>
<keyword evidence="10" id="KW-0597">Phosphoprotein</keyword>
<evidence type="ECO:0000256" key="26">
    <source>
        <dbReference type="SAM" id="MobiDB-lite"/>
    </source>
</evidence>
<feature type="domain" description="RRM" evidence="27">
    <location>
        <begin position="842"/>
        <end position="894"/>
    </location>
</feature>
<dbReference type="GO" id="GO:0061733">
    <property type="term" value="F:protein-lysine-acetyltransferase activity"/>
    <property type="evidence" value="ECO:0007669"/>
    <property type="project" value="UniProtKB-EC"/>
</dbReference>
<comment type="subcellular location">
    <subcellularLocation>
        <location evidence="1">Chromosome</location>
    </subcellularLocation>
    <subcellularLocation>
        <location evidence="2">Cytoplasm</location>
    </subcellularLocation>
    <subcellularLocation>
        <location evidence="3">Nucleus</location>
        <location evidence="3">Nuclear pore complex</location>
    </subcellularLocation>
    <subcellularLocation>
        <location evidence="4">Nucleus</location>
        <location evidence="4">Nucleoplasm</location>
    </subcellularLocation>
</comment>
<evidence type="ECO:0000256" key="6">
    <source>
        <dbReference type="ARBA" id="ARBA00022448"/>
    </source>
</evidence>
<evidence type="ECO:0000313" key="32">
    <source>
        <dbReference type="Proteomes" id="UP000824782"/>
    </source>
</evidence>
<feature type="domain" description="SAC3/GANP/THP3 conserved" evidence="28">
    <location>
        <begin position="1028"/>
        <end position="1316"/>
    </location>
</feature>
<keyword evidence="16" id="KW-0811">Translocation</keyword>
<organism evidence="31 32">
    <name type="scientific">Engystomops pustulosus</name>
    <name type="common">Tungara frog</name>
    <name type="synonym">Physalaemus pustulosus</name>
    <dbReference type="NCBI Taxonomy" id="76066"/>
    <lineage>
        <taxon>Eukaryota</taxon>
        <taxon>Metazoa</taxon>
        <taxon>Chordata</taxon>
        <taxon>Craniata</taxon>
        <taxon>Vertebrata</taxon>
        <taxon>Euteleostomi</taxon>
        <taxon>Amphibia</taxon>
        <taxon>Batrachia</taxon>
        <taxon>Anura</taxon>
        <taxon>Neobatrachia</taxon>
        <taxon>Hyloidea</taxon>
        <taxon>Leptodactylidae</taxon>
        <taxon>Leiuperinae</taxon>
        <taxon>Engystomops</taxon>
    </lineage>
</organism>